<comment type="caution">
    <text evidence="10">The sequence shown here is derived from an EMBL/GenBank/DDBJ whole genome shotgun (WGS) entry which is preliminary data.</text>
</comment>
<evidence type="ECO:0000256" key="3">
    <source>
        <dbReference type="ARBA" id="ARBA00021310"/>
    </source>
</evidence>
<evidence type="ECO:0000313" key="10">
    <source>
        <dbReference type="EMBL" id="RRJ18761.1"/>
    </source>
</evidence>
<dbReference type="OrthoDB" id="9804792at2"/>
<evidence type="ECO:0000256" key="7">
    <source>
        <dbReference type="ARBA" id="ARBA00033409"/>
    </source>
</evidence>
<dbReference type="SUPFAM" id="SSF50249">
    <property type="entry name" value="Nucleic acid-binding proteins"/>
    <property type="match status" value="1"/>
</dbReference>
<dbReference type="PANTHER" id="PTHR33991">
    <property type="entry name" value="DNA REPAIR PROTEIN RECO"/>
    <property type="match status" value="1"/>
</dbReference>
<evidence type="ECO:0000259" key="9">
    <source>
        <dbReference type="Pfam" id="PF11967"/>
    </source>
</evidence>
<evidence type="ECO:0000313" key="11">
    <source>
        <dbReference type="Proteomes" id="UP000276260"/>
    </source>
</evidence>
<dbReference type="InterPro" id="IPR042242">
    <property type="entry name" value="RecO_C"/>
</dbReference>
<keyword evidence="4 8" id="KW-0227">DNA damage</keyword>
<dbReference type="Pfam" id="PF11967">
    <property type="entry name" value="RecO_N"/>
    <property type="match status" value="1"/>
</dbReference>
<reference evidence="10 11" key="1">
    <citation type="submission" date="2018-11" db="EMBL/GenBank/DDBJ databases">
        <title>Draft genome analysis of Rheinheimera mesophila isolated from an industrial waste site.</title>
        <authorList>
            <person name="Yu Q."/>
            <person name="Qi Y."/>
            <person name="Zhang H."/>
            <person name="Lu Y."/>
            <person name="Pu J."/>
        </authorList>
    </citation>
    <scope>NUCLEOTIDE SEQUENCE [LARGE SCALE GENOMIC DNA]</scope>
    <source>
        <strain evidence="10 11">IITR13</strain>
    </source>
</reference>
<evidence type="ECO:0000256" key="8">
    <source>
        <dbReference type="HAMAP-Rule" id="MF_00201"/>
    </source>
</evidence>
<dbReference type="Proteomes" id="UP000276260">
    <property type="component" value="Unassembled WGS sequence"/>
</dbReference>
<name>A0A3P3QCA3_9GAMM</name>
<dbReference type="InterPro" id="IPR012340">
    <property type="entry name" value="NA-bd_OB-fold"/>
</dbReference>
<dbReference type="EMBL" id="RRCF01000006">
    <property type="protein sequence ID" value="RRJ18761.1"/>
    <property type="molecule type" value="Genomic_DNA"/>
</dbReference>
<evidence type="ECO:0000256" key="5">
    <source>
        <dbReference type="ARBA" id="ARBA00023172"/>
    </source>
</evidence>
<dbReference type="AlphaFoldDB" id="A0A3P3QCA3"/>
<dbReference type="Gene3D" id="1.20.1440.120">
    <property type="entry name" value="Recombination protein O, C-terminal domain"/>
    <property type="match status" value="1"/>
</dbReference>
<protein>
    <recommendedName>
        <fullName evidence="3 8">DNA repair protein RecO</fullName>
    </recommendedName>
    <alternativeName>
        <fullName evidence="7 8">Recombination protein O</fullName>
    </alternativeName>
</protein>
<evidence type="ECO:0000256" key="1">
    <source>
        <dbReference type="ARBA" id="ARBA00003065"/>
    </source>
</evidence>
<dbReference type="PANTHER" id="PTHR33991:SF1">
    <property type="entry name" value="DNA REPAIR PROTEIN RECO"/>
    <property type="match status" value="1"/>
</dbReference>
<keyword evidence="6 8" id="KW-0234">DNA repair</keyword>
<dbReference type="Gene3D" id="2.40.50.140">
    <property type="entry name" value="Nucleic acid-binding proteins"/>
    <property type="match status" value="1"/>
</dbReference>
<evidence type="ECO:0000256" key="2">
    <source>
        <dbReference type="ARBA" id="ARBA00007452"/>
    </source>
</evidence>
<dbReference type="GO" id="GO:0006302">
    <property type="term" value="P:double-strand break repair"/>
    <property type="evidence" value="ECO:0007669"/>
    <property type="project" value="TreeGrafter"/>
</dbReference>
<dbReference type="InterPro" id="IPR022572">
    <property type="entry name" value="DNA_rep/recomb_RecO_N"/>
</dbReference>
<dbReference type="RefSeq" id="WP_046518945.1">
    <property type="nucleotide sequence ID" value="NZ_LAVS01000006.1"/>
</dbReference>
<sequence length="226" mass="26004">MDHRSWPAFILHSRAFKEQQLLVQLLLPELGRVSAVMRKSSSKKQQRLSLQPFQLLQLELLGRSELKTVSKAEEVGPAFLLQGEKLFGAMYLNELICRLWPENVGSDLLFDLYQQTLQQLVMTELEPCLRKFEFSLLTELGQPVDWHYDSAGEVLQDGALYQWWPEQGWQIAGKGWKGELLKAIGQQQWQHHEVLKTAKQLSRVLLAPLLGTKPLTSRALFQSIRN</sequence>
<dbReference type="Pfam" id="PF02565">
    <property type="entry name" value="RecO_C"/>
    <property type="match status" value="1"/>
</dbReference>
<proteinExistence type="inferred from homology"/>
<dbReference type="NCBIfam" id="TIGR00613">
    <property type="entry name" value="reco"/>
    <property type="match status" value="1"/>
</dbReference>
<organism evidence="10 11">
    <name type="scientific">Rheinheimera mesophila</name>
    <dbReference type="NCBI Taxonomy" id="1547515"/>
    <lineage>
        <taxon>Bacteria</taxon>
        <taxon>Pseudomonadati</taxon>
        <taxon>Pseudomonadota</taxon>
        <taxon>Gammaproteobacteria</taxon>
        <taxon>Chromatiales</taxon>
        <taxon>Chromatiaceae</taxon>
        <taxon>Rheinheimera</taxon>
    </lineage>
</organism>
<evidence type="ECO:0000256" key="6">
    <source>
        <dbReference type="ARBA" id="ARBA00023204"/>
    </source>
</evidence>
<evidence type="ECO:0000256" key="4">
    <source>
        <dbReference type="ARBA" id="ARBA00022763"/>
    </source>
</evidence>
<dbReference type="GO" id="GO:0006310">
    <property type="term" value="P:DNA recombination"/>
    <property type="evidence" value="ECO:0007669"/>
    <property type="project" value="UniProtKB-UniRule"/>
</dbReference>
<comment type="similarity">
    <text evidence="2 8">Belongs to the RecO family.</text>
</comment>
<comment type="function">
    <text evidence="1 8">Involved in DNA repair and RecF pathway recombination.</text>
</comment>
<accession>A0A3P3QCA3</accession>
<dbReference type="GO" id="GO:0043590">
    <property type="term" value="C:bacterial nucleoid"/>
    <property type="evidence" value="ECO:0007669"/>
    <property type="project" value="TreeGrafter"/>
</dbReference>
<feature type="domain" description="DNA replication/recombination mediator RecO N-terminal" evidence="9">
    <location>
        <begin position="7"/>
        <end position="75"/>
    </location>
</feature>
<keyword evidence="11" id="KW-1185">Reference proteome</keyword>
<gene>
    <name evidence="8 10" type="primary">recO</name>
    <name evidence="10" type="ORF">EIK76_16200</name>
</gene>
<keyword evidence="5 8" id="KW-0233">DNA recombination</keyword>
<dbReference type="InterPro" id="IPR003717">
    <property type="entry name" value="RecO"/>
</dbReference>
<dbReference type="HAMAP" id="MF_00201">
    <property type="entry name" value="RecO"/>
    <property type="match status" value="1"/>
</dbReference>